<accession>A0A1M7TV11</accession>
<reference evidence="2 3" key="1">
    <citation type="submission" date="2016-12" db="EMBL/GenBank/DDBJ databases">
        <authorList>
            <person name="Song W.-J."/>
            <person name="Kurnit D.M."/>
        </authorList>
    </citation>
    <scope>NUCLEOTIDE SEQUENCE [LARGE SCALE GENOMIC DNA]</scope>
    <source>
        <strain evidence="2 3">CGMCC 1.10808</strain>
    </source>
</reference>
<dbReference type="InterPro" id="IPR006311">
    <property type="entry name" value="TAT_signal"/>
</dbReference>
<gene>
    <name evidence="2" type="ORF">SAMN05216200_11071</name>
</gene>
<evidence type="ECO:0000256" key="1">
    <source>
        <dbReference type="SAM" id="SignalP"/>
    </source>
</evidence>
<dbReference type="Proteomes" id="UP000184066">
    <property type="component" value="Unassembled WGS sequence"/>
</dbReference>
<dbReference type="STRING" id="1189325.SAMN04488119_101491"/>
<feature type="signal peptide" evidence="1">
    <location>
        <begin position="1"/>
        <end position="26"/>
    </location>
</feature>
<evidence type="ECO:0000313" key="3">
    <source>
        <dbReference type="Proteomes" id="UP000184066"/>
    </source>
</evidence>
<dbReference type="EMBL" id="FRDL01000010">
    <property type="protein sequence ID" value="SHN74551.1"/>
    <property type="molecule type" value="Genomic_DNA"/>
</dbReference>
<feature type="chain" id="PRO_5009929553" evidence="1">
    <location>
        <begin position="27"/>
        <end position="61"/>
    </location>
</feature>
<proteinExistence type="predicted"/>
<organism evidence="2 3">
    <name type="scientific">Oceanicella actignis</name>
    <dbReference type="NCBI Taxonomy" id="1189325"/>
    <lineage>
        <taxon>Bacteria</taxon>
        <taxon>Pseudomonadati</taxon>
        <taxon>Pseudomonadota</taxon>
        <taxon>Alphaproteobacteria</taxon>
        <taxon>Rhodobacterales</taxon>
        <taxon>Paracoccaceae</taxon>
        <taxon>Oceanicella</taxon>
    </lineage>
</organism>
<protein>
    <submittedName>
        <fullName evidence="2">Formate dehydrogenase region TAT target</fullName>
    </submittedName>
</protein>
<keyword evidence="3" id="KW-1185">Reference proteome</keyword>
<sequence>MSKKDAAATRRDFLKLAGAAAPAAAAAVVAPAAAKAAAPAKAPAGLRRTEHVEKYLRSARF</sequence>
<name>A0A1M7TV11_9RHOB</name>
<dbReference type="PROSITE" id="PS51318">
    <property type="entry name" value="TAT"/>
    <property type="match status" value="1"/>
</dbReference>
<dbReference type="RefSeq" id="WP_072748142.1">
    <property type="nucleotide sequence ID" value="NZ_FOHL01000001.1"/>
</dbReference>
<evidence type="ECO:0000313" key="2">
    <source>
        <dbReference type="EMBL" id="SHN74551.1"/>
    </source>
</evidence>
<dbReference type="AlphaFoldDB" id="A0A1M7TV11"/>
<keyword evidence="1" id="KW-0732">Signal</keyword>